<feature type="signal peptide" evidence="6">
    <location>
        <begin position="1"/>
        <end position="26"/>
    </location>
</feature>
<feature type="domain" description="PpiC" evidence="7">
    <location>
        <begin position="287"/>
        <end position="377"/>
    </location>
</feature>
<dbReference type="SUPFAM" id="SSF54534">
    <property type="entry name" value="FKBP-like"/>
    <property type="match status" value="1"/>
</dbReference>
<dbReference type="AlphaFoldDB" id="A0A831RK45"/>
<dbReference type="EC" id="5.2.1.8" evidence="3"/>
<protein>
    <recommendedName>
        <fullName evidence="3">peptidylprolyl isomerase</fullName>
        <ecNumber evidence="3">5.2.1.8</ecNumber>
    </recommendedName>
</protein>
<dbReference type="Gene3D" id="3.10.50.40">
    <property type="match status" value="1"/>
</dbReference>
<keyword evidence="6" id="KW-0732">Signal</keyword>
<dbReference type="EMBL" id="DRKP01000075">
    <property type="protein sequence ID" value="HEB96130.1"/>
    <property type="molecule type" value="Genomic_DNA"/>
</dbReference>
<comment type="similarity">
    <text evidence="2">Belongs to the PpiC/parvulin rotamase family.</text>
</comment>
<feature type="chain" id="PRO_5032468479" description="peptidylprolyl isomerase" evidence="6">
    <location>
        <begin position="27"/>
        <end position="437"/>
    </location>
</feature>
<dbReference type="Proteomes" id="UP000886251">
    <property type="component" value="Unassembled WGS sequence"/>
</dbReference>
<organism evidence="8">
    <name type="scientific">Sedimenticola thiotaurini</name>
    <dbReference type="NCBI Taxonomy" id="1543721"/>
    <lineage>
        <taxon>Bacteria</taxon>
        <taxon>Pseudomonadati</taxon>
        <taxon>Pseudomonadota</taxon>
        <taxon>Gammaproteobacteria</taxon>
        <taxon>Chromatiales</taxon>
        <taxon>Sedimenticolaceae</taxon>
        <taxon>Sedimenticola</taxon>
    </lineage>
</organism>
<dbReference type="InterPro" id="IPR050245">
    <property type="entry name" value="PrsA_foldase"/>
</dbReference>
<proteinExistence type="inferred from homology"/>
<comment type="catalytic activity">
    <reaction evidence="1">
        <text>[protein]-peptidylproline (omega=180) = [protein]-peptidylproline (omega=0)</text>
        <dbReference type="Rhea" id="RHEA:16237"/>
        <dbReference type="Rhea" id="RHEA-COMP:10747"/>
        <dbReference type="Rhea" id="RHEA-COMP:10748"/>
        <dbReference type="ChEBI" id="CHEBI:83833"/>
        <dbReference type="ChEBI" id="CHEBI:83834"/>
        <dbReference type="EC" id="5.2.1.8"/>
    </reaction>
</comment>
<dbReference type="GO" id="GO:0003755">
    <property type="term" value="F:peptidyl-prolyl cis-trans isomerase activity"/>
    <property type="evidence" value="ECO:0007669"/>
    <property type="project" value="UniProtKB-KW"/>
</dbReference>
<dbReference type="Gene3D" id="1.10.8.1040">
    <property type="match status" value="1"/>
</dbReference>
<dbReference type="SUPFAM" id="SSF109998">
    <property type="entry name" value="Triger factor/SurA peptide-binding domain-like"/>
    <property type="match status" value="1"/>
</dbReference>
<name>A0A831RK45_9GAMM</name>
<gene>
    <name evidence="8" type="ORF">ENI96_06845</name>
</gene>
<keyword evidence="5" id="KW-0413">Isomerase</keyword>
<comment type="caution">
    <text evidence="8">The sequence shown here is derived from an EMBL/GenBank/DDBJ whole genome shotgun (WGS) entry which is preliminary data.</text>
</comment>
<evidence type="ECO:0000259" key="7">
    <source>
        <dbReference type="PROSITE" id="PS50198"/>
    </source>
</evidence>
<evidence type="ECO:0000256" key="3">
    <source>
        <dbReference type="ARBA" id="ARBA00013194"/>
    </source>
</evidence>
<evidence type="ECO:0000256" key="4">
    <source>
        <dbReference type="ARBA" id="ARBA00023110"/>
    </source>
</evidence>
<dbReference type="InterPro" id="IPR046357">
    <property type="entry name" value="PPIase_dom_sf"/>
</dbReference>
<evidence type="ECO:0000256" key="1">
    <source>
        <dbReference type="ARBA" id="ARBA00000971"/>
    </source>
</evidence>
<evidence type="ECO:0000256" key="2">
    <source>
        <dbReference type="ARBA" id="ARBA00007656"/>
    </source>
</evidence>
<dbReference type="PROSITE" id="PS50198">
    <property type="entry name" value="PPIC_PPIASE_2"/>
    <property type="match status" value="1"/>
</dbReference>
<dbReference type="InterPro" id="IPR000297">
    <property type="entry name" value="PPIase_PpiC"/>
</dbReference>
<dbReference type="InterPro" id="IPR027304">
    <property type="entry name" value="Trigger_fact/SurA_dom_sf"/>
</dbReference>
<dbReference type="Pfam" id="PF13624">
    <property type="entry name" value="SurA_N_3"/>
    <property type="match status" value="1"/>
</dbReference>
<dbReference type="PANTHER" id="PTHR47245:SF2">
    <property type="entry name" value="PEPTIDYL-PROLYL CIS-TRANS ISOMERASE HP_0175-RELATED"/>
    <property type="match status" value="1"/>
</dbReference>
<evidence type="ECO:0000256" key="6">
    <source>
        <dbReference type="SAM" id="SignalP"/>
    </source>
</evidence>
<reference evidence="8" key="1">
    <citation type="journal article" date="2020" name="mSystems">
        <title>Genome- and Community-Level Interaction Insights into Carbon Utilization and Element Cycling Functions of Hydrothermarchaeota in Hydrothermal Sediment.</title>
        <authorList>
            <person name="Zhou Z."/>
            <person name="Liu Y."/>
            <person name="Xu W."/>
            <person name="Pan J."/>
            <person name="Luo Z.H."/>
            <person name="Li M."/>
        </authorList>
    </citation>
    <scope>NUCLEOTIDE SEQUENCE [LARGE SCALE GENOMIC DNA]</scope>
    <source>
        <strain evidence="8">HyVt-443</strain>
    </source>
</reference>
<dbReference type="Pfam" id="PF00639">
    <property type="entry name" value="Rotamase"/>
    <property type="match status" value="1"/>
</dbReference>
<keyword evidence="4 5" id="KW-0697">Rotamase</keyword>
<accession>A0A831RK45</accession>
<sequence>MKTTIRKRILSGMLCMMLLGAGPVLANAQSQTLARVGDTVITSDQLQQAVASSPFATQFTTMDEDDQAMLRGDLLRRLVTARLLYLEARDQGLEQTPRFRKELEEQRLGLLYRYYMDRLRERISIPQETLQAMHRQLQGDPDGLAAAEAAYRAEAYRTLRLLTIRSLREQHQLVLHEDRIRPGVTGETVLMEGDGILIRYGDVVDSAKYPVAPNPEWVKERLYQRAELLLIARAAEEEGVDVSRQLARFEEERLPAMLLERMEARWVPDEQAMRRWYEAHPDVGRLDERRHVGQLVVASRAEAEELRRRILAGESLFALAGQYSIDPYGRERRGDMGWIREGRGHPALDRAISGLADGQISEVVETPQGFHILTVLERRPGGQRGYAAIRDKIRQLMISERLGPYLAELEKKHGVTWDVVASAAGNTEETTASGGDR</sequence>
<evidence type="ECO:0000256" key="5">
    <source>
        <dbReference type="PROSITE-ProRule" id="PRU00278"/>
    </source>
</evidence>
<evidence type="ECO:0000313" key="8">
    <source>
        <dbReference type="EMBL" id="HEB96130.1"/>
    </source>
</evidence>
<dbReference type="PANTHER" id="PTHR47245">
    <property type="entry name" value="PEPTIDYLPROLYL ISOMERASE"/>
    <property type="match status" value="1"/>
</dbReference>